<accession>A0A5N1ISM4</accession>
<dbReference type="Proteomes" id="UP000326570">
    <property type="component" value="Unassembled WGS sequence"/>
</dbReference>
<dbReference type="NCBIfam" id="NF046080">
    <property type="entry name" value="PID_CTERM"/>
    <property type="match status" value="1"/>
</dbReference>
<keyword evidence="1" id="KW-1133">Transmembrane helix</keyword>
<evidence type="ECO:0008006" key="5">
    <source>
        <dbReference type="Google" id="ProtNLM"/>
    </source>
</evidence>
<feature type="transmembrane region" description="Helical" evidence="1">
    <location>
        <begin position="40"/>
        <end position="57"/>
    </location>
</feature>
<evidence type="ECO:0000256" key="1">
    <source>
        <dbReference type="SAM" id="Phobius"/>
    </source>
</evidence>
<evidence type="ECO:0000313" key="4">
    <source>
        <dbReference type="Proteomes" id="UP000326570"/>
    </source>
</evidence>
<dbReference type="EMBL" id="VTWT01000008">
    <property type="protein sequence ID" value="KAA9331110.1"/>
    <property type="molecule type" value="Genomic_DNA"/>
</dbReference>
<sequence>MKNNSIKALLSTAFMTVITASAWAQGSPGNGGPTPTDIPIDGGISLLAAGGAALGIHKMRKRFQK</sequence>
<reference evidence="3 4" key="1">
    <citation type="submission" date="2019-09" db="EMBL/GenBank/DDBJ databases">
        <title>Genome sequence of Adhaeribacter sp. M2.</title>
        <authorList>
            <person name="Srinivasan S."/>
        </authorList>
    </citation>
    <scope>NUCLEOTIDE SEQUENCE [LARGE SCALE GENOMIC DNA]</scope>
    <source>
        <strain evidence="3 4">M2</strain>
    </source>
</reference>
<evidence type="ECO:0000313" key="3">
    <source>
        <dbReference type="EMBL" id="KAA9331110.1"/>
    </source>
</evidence>
<keyword evidence="1" id="KW-0472">Membrane</keyword>
<keyword evidence="2" id="KW-0732">Signal</keyword>
<name>A0A5N1ISM4_9BACT</name>
<proteinExistence type="predicted"/>
<comment type="caution">
    <text evidence="3">The sequence shown here is derived from an EMBL/GenBank/DDBJ whole genome shotgun (WGS) entry which is preliminary data.</text>
</comment>
<protein>
    <recommendedName>
        <fullName evidence="5">VPEID-CTERM sorting domain-containing protein</fullName>
    </recommendedName>
</protein>
<dbReference type="InterPro" id="IPR058207">
    <property type="entry name" value="PID_CTERM"/>
</dbReference>
<keyword evidence="1" id="KW-0812">Transmembrane</keyword>
<dbReference type="AlphaFoldDB" id="A0A5N1ISM4"/>
<organism evidence="3 4">
    <name type="scientific">Adhaeribacter soli</name>
    <dbReference type="NCBI Taxonomy" id="2607655"/>
    <lineage>
        <taxon>Bacteria</taxon>
        <taxon>Pseudomonadati</taxon>
        <taxon>Bacteroidota</taxon>
        <taxon>Cytophagia</taxon>
        <taxon>Cytophagales</taxon>
        <taxon>Hymenobacteraceae</taxon>
        <taxon>Adhaeribacter</taxon>
    </lineage>
</organism>
<evidence type="ECO:0000256" key="2">
    <source>
        <dbReference type="SAM" id="SignalP"/>
    </source>
</evidence>
<keyword evidence="4" id="KW-1185">Reference proteome</keyword>
<feature type="signal peptide" evidence="2">
    <location>
        <begin position="1"/>
        <end position="24"/>
    </location>
</feature>
<gene>
    <name evidence="3" type="ORF">F0P94_14510</name>
</gene>
<feature type="chain" id="PRO_5025014866" description="VPEID-CTERM sorting domain-containing protein" evidence="2">
    <location>
        <begin position="25"/>
        <end position="65"/>
    </location>
</feature>
<dbReference type="RefSeq" id="WP_150904633.1">
    <property type="nucleotide sequence ID" value="NZ_VTWT01000008.1"/>
</dbReference>